<evidence type="ECO:0000259" key="1">
    <source>
        <dbReference type="Pfam" id="PF14214"/>
    </source>
</evidence>
<evidence type="ECO:0000313" key="3">
    <source>
        <dbReference type="Proteomes" id="UP000054248"/>
    </source>
</evidence>
<dbReference type="STRING" id="1051891.A0A0C3QI61"/>
<keyword evidence="3" id="KW-1185">Reference proteome</keyword>
<reference evidence="2 3" key="1">
    <citation type="submission" date="2014-04" db="EMBL/GenBank/DDBJ databases">
        <authorList>
            <consortium name="DOE Joint Genome Institute"/>
            <person name="Kuo A."/>
            <person name="Girlanda M."/>
            <person name="Perotto S."/>
            <person name="Kohler A."/>
            <person name="Nagy L.G."/>
            <person name="Floudas D."/>
            <person name="Copeland A."/>
            <person name="Barry K.W."/>
            <person name="Cichocki N."/>
            <person name="Veneault-Fourrey C."/>
            <person name="LaButti K."/>
            <person name="Lindquist E.A."/>
            <person name="Lipzen A."/>
            <person name="Lundell T."/>
            <person name="Morin E."/>
            <person name="Murat C."/>
            <person name="Sun H."/>
            <person name="Tunlid A."/>
            <person name="Henrissat B."/>
            <person name="Grigoriev I.V."/>
            <person name="Hibbett D.S."/>
            <person name="Martin F."/>
            <person name="Nordberg H.P."/>
            <person name="Cantor M.N."/>
            <person name="Hua S.X."/>
        </authorList>
    </citation>
    <scope>NUCLEOTIDE SEQUENCE [LARGE SCALE GENOMIC DNA]</scope>
    <source>
        <strain evidence="2 3">MUT 4182</strain>
    </source>
</reference>
<proteinExistence type="predicted"/>
<feature type="non-terminal residue" evidence="2">
    <location>
        <position position="303"/>
    </location>
</feature>
<protein>
    <recommendedName>
        <fullName evidence="1">Helitron helicase-like domain-containing protein</fullName>
    </recommendedName>
</protein>
<evidence type="ECO:0000313" key="2">
    <source>
        <dbReference type="EMBL" id="KIO26436.1"/>
    </source>
</evidence>
<dbReference type="OrthoDB" id="432234at2759"/>
<name>A0A0C3QI61_9AGAM</name>
<dbReference type="AlphaFoldDB" id="A0A0C3QI61"/>
<sequence>PSLQNIARLGPVLVSKPIVKTLLDFLLTKNPYYREAGTEFSQENFDALFSSNDSNRQKAFPQSVELGFLQLDEAVRSSTCDYTDRYETLGSAPDDPDEILMEPVGYTDGDHTPQNYTDMKVKALSWCRRGHAFIKSQAGSTPFSERDEAFLSSVFPHLDPWGLAALNHPHRKYKTSLLRQVQHFLKLHNSPFQRDPAFAFILWNIVQRSEVNKCMNFRIKEHQRDSVIKDILSFSPDTLDQLSEKWRLNPSARPTTAKEKKVFRILRNLRHVGSNLKGSAAQKICLRNQIRALINSLGTPALF</sequence>
<reference evidence="3" key="2">
    <citation type="submission" date="2015-01" db="EMBL/GenBank/DDBJ databases">
        <title>Evolutionary Origins and Diversification of the Mycorrhizal Mutualists.</title>
        <authorList>
            <consortium name="DOE Joint Genome Institute"/>
            <consortium name="Mycorrhizal Genomics Consortium"/>
            <person name="Kohler A."/>
            <person name="Kuo A."/>
            <person name="Nagy L.G."/>
            <person name="Floudas D."/>
            <person name="Copeland A."/>
            <person name="Barry K.W."/>
            <person name="Cichocki N."/>
            <person name="Veneault-Fourrey C."/>
            <person name="LaButti K."/>
            <person name="Lindquist E.A."/>
            <person name="Lipzen A."/>
            <person name="Lundell T."/>
            <person name="Morin E."/>
            <person name="Murat C."/>
            <person name="Riley R."/>
            <person name="Ohm R."/>
            <person name="Sun H."/>
            <person name="Tunlid A."/>
            <person name="Henrissat B."/>
            <person name="Grigoriev I.V."/>
            <person name="Hibbett D.S."/>
            <person name="Martin F."/>
        </authorList>
    </citation>
    <scope>NUCLEOTIDE SEQUENCE [LARGE SCALE GENOMIC DNA]</scope>
    <source>
        <strain evidence="3">MUT 4182</strain>
    </source>
</reference>
<organism evidence="2 3">
    <name type="scientific">Tulasnella calospora MUT 4182</name>
    <dbReference type="NCBI Taxonomy" id="1051891"/>
    <lineage>
        <taxon>Eukaryota</taxon>
        <taxon>Fungi</taxon>
        <taxon>Dikarya</taxon>
        <taxon>Basidiomycota</taxon>
        <taxon>Agaricomycotina</taxon>
        <taxon>Agaricomycetes</taxon>
        <taxon>Cantharellales</taxon>
        <taxon>Tulasnellaceae</taxon>
        <taxon>Tulasnella</taxon>
    </lineage>
</organism>
<feature type="domain" description="Helitron helicase-like" evidence="1">
    <location>
        <begin position="187"/>
        <end position="303"/>
    </location>
</feature>
<dbReference type="Proteomes" id="UP000054248">
    <property type="component" value="Unassembled WGS sequence"/>
</dbReference>
<dbReference type="Pfam" id="PF14214">
    <property type="entry name" value="Helitron_like_N"/>
    <property type="match status" value="1"/>
</dbReference>
<feature type="non-terminal residue" evidence="2">
    <location>
        <position position="1"/>
    </location>
</feature>
<dbReference type="InterPro" id="IPR025476">
    <property type="entry name" value="Helitron_helicase-like"/>
</dbReference>
<accession>A0A0C3QI61</accession>
<dbReference type="EMBL" id="KN823024">
    <property type="protein sequence ID" value="KIO26436.1"/>
    <property type="molecule type" value="Genomic_DNA"/>
</dbReference>
<dbReference type="HOGENOM" id="CLU_030626_1_0_1"/>
<gene>
    <name evidence="2" type="ORF">M407DRAFT_41811</name>
</gene>